<dbReference type="PANTHER" id="PTHR12817">
    <property type="entry name" value="TRAFFICKING PROTEIN PARTICLE COMPLEX SUBUNIT 6B"/>
    <property type="match status" value="1"/>
</dbReference>
<reference evidence="2 3" key="1">
    <citation type="journal article" date="2016" name="Proc. Natl. Acad. Sci. U.S.A.">
        <title>Comparative genomics of biotechnologically important yeasts.</title>
        <authorList>
            <person name="Riley R."/>
            <person name="Haridas S."/>
            <person name="Wolfe K.H."/>
            <person name="Lopes M.R."/>
            <person name="Hittinger C.T."/>
            <person name="Goeker M."/>
            <person name="Salamov A.A."/>
            <person name="Wisecaver J.H."/>
            <person name="Long T.M."/>
            <person name="Calvey C.H."/>
            <person name="Aerts A.L."/>
            <person name="Barry K.W."/>
            <person name="Choi C."/>
            <person name="Clum A."/>
            <person name="Coughlan A.Y."/>
            <person name="Deshpande S."/>
            <person name="Douglass A.P."/>
            <person name="Hanson S.J."/>
            <person name="Klenk H.-P."/>
            <person name="LaButti K.M."/>
            <person name="Lapidus A."/>
            <person name="Lindquist E.A."/>
            <person name="Lipzen A.M."/>
            <person name="Meier-Kolthoff J.P."/>
            <person name="Ohm R.A."/>
            <person name="Otillar R.P."/>
            <person name="Pangilinan J.L."/>
            <person name="Peng Y."/>
            <person name="Rokas A."/>
            <person name="Rosa C.A."/>
            <person name="Scheuner C."/>
            <person name="Sibirny A.A."/>
            <person name="Slot J.C."/>
            <person name="Stielow J.B."/>
            <person name="Sun H."/>
            <person name="Kurtzman C.P."/>
            <person name="Blackwell M."/>
            <person name="Grigoriev I.V."/>
            <person name="Jeffries T.W."/>
        </authorList>
    </citation>
    <scope>NUCLEOTIDE SEQUENCE [LARGE SCALE GENOMIC DNA]</scope>
    <source>
        <strain evidence="2 3">NRRL Y-2026</strain>
    </source>
</reference>
<dbReference type="InterPro" id="IPR024096">
    <property type="entry name" value="NO_sig/Golgi_transp_ligand-bd"/>
</dbReference>
<gene>
    <name evidence="2" type="ORF">PICMEDRAFT_73407</name>
</gene>
<dbReference type="InterPro" id="IPR007194">
    <property type="entry name" value="TRAPP_component"/>
</dbReference>
<dbReference type="InterPro" id="IPR037992">
    <property type="entry name" value="TRAPPC6/Trs33"/>
</dbReference>
<dbReference type="EMBL" id="KV454004">
    <property type="protein sequence ID" value="ODQ45920.1"/>
    <property type="molecule type" value="Genomic_DNA"/>
</dbReference>
<dbReference type="GO" id="GO:0005802">
    <property type="term" value="C:trans-Golgi network"/>
    <property type="evidence" value="ECO:0007669"/>
    <property type="project" value="TreeGrafter"/>
</dbReference>
<proteinExistence type="inferred from homology"/>
<comment type="similarity">
    <text evidence="1">Belongs to the TRAPP small subunits family. BET3 subfamily.</text>
</comment>
<dbReference type="Proteomes" id="UP000094455">
    <property type="component" value="Unassembled WGS sequence"/>
</dbReference>
<accession>A0A1E3NIF7</accession>
<dbReference type="Pfam" id="PF04051">
    <property type="entry name" value="TRAPP"/>
    <property type="match status" value="1"/>
</dbReference>
<organism evidence="2 3">
    <name type="scientific">Pichia membranifaciens NRRL Y-2026</name>
    <dbReference type="NCBI Taxonomy" id="763406"/>
    <lineage>
        <taxon>Eukaryota</taxon>
        <taxon>Fungi</taxon>
        <taxon>Dikarya</taxon>
        <taxon>Ascomycota</taxon>
        <taxon>Saccharomycotina</taxon>
        <taxon>Pichiomycetes</taxon>
        <taxon>Pichiales</taxon>
        <taxon>Pichiaceae</taxon>
        <taxon>Pichia</taxon>
    </lineage>
</organism>
<dbReference type="CDD" id="cd14944">
    <property type="entry name" value="TRAPPC6A_Trs33"/>
    <property type="match status" value="1"/>
</dbReference>
<protein>
    <recommendedName>
        <fullName evidence="4">Transport protein particle component</fullName>
    </recommendedName>
</protein>
<dbReference type="GO" id="GO:0030008">
    <property type="term" value="C:TRAPP complex"/>
    <property type="evidence" value="ECO:0007669"/>
    <property type="project" value="TreeGrafter"/>
</dbReference>
<dbReference type="GO" id="GO:0005801">
    <property type="term" value="C:cis-Golgi network"/>
    <property type="evidence" value="ECO:0007669"/>
    <property type="project" value="TreeGrafter"/>
</dbReference>
<keyword evidence="3" id="KW-1185">Reference proteome</keyword>
<dbReference type="STRING" id="763406.A0A1E3NIF7"/>
<dbReference type="GO" id="GO:0006888">
    <property type="term" value="P:endoplasmic reticulum to Golgi vesicle-mediated transport"/>
    <property type="evidence" value="ECO:0007669"/>
    <property type="project" value="TreeGrafter"/>
</dbReference>
<dbReference type="PANTHER" id="PTHR12817:SF0">
    <property type="entry name" value="GEO08327P1"/>
    <property type="match status" value="1"/>
</dbReference>
<dbReference type="RefSeq" id="XP_019017033.1">
    <property type="nucleotide sequence ID" value="XM_019164468.1"/>
</dbReference>
<evidence type="ECO:0000313" key="2">
    <source>
        <dbReference type="EMBL" id="ODQ45920.1"/>
    </source>
</evidence>
<name>A0A1E3NIF7_9ASCO</name>
<dbReference type="OrthoDB" id="941624at2759"/>
<dbReference type="GeneID" id="30181155"/>
<dbReference type="Gene3D" id="3.30.1380.20">
    <property type="entry name" value="Trafficking protein particle complex subunit 3"/>
    <property type="match status" value="1"/>
</dbReference>
<evidence type="ECO:0008006" key="4">
    <source>
        <dbReference type="Google" id="ProtNLM"/>
    </source>
</evidence>
<evidence type="ECO:0000256" key="1">
    <source>
        <dbReference type="ARBA" id="ARBA00006218"/>
    </source>
</evidence>
<dbReference type="AlphaFoldDB" id="A0A1E3NIF7"/>
<dbReference type="SUPFAM" id="SSF111126">
    <property type="entry name" value="Ligand-binding domain in the NO signalling and Golgi transport"/>
    <property type="match status" value="1"/>
</dbReference>
<evidence type="ECO:0000313" key="3">
    <source>
        <dbReference type="Proteomes" id="UP000094455"/>
    </source>
</evidence>
<sequence>MKALSYLLNETVAHAVRSTIKSRSEDGLSGGRVFADVLGRVDFLKDATDVVAPSTLSYMNRIGYNVGFKTANILLMENTDATSLGNVSTTALVDNPLEAMKFICRDVWKNLFGKQMDNLRTNHIGTFVLIDNKPVPYASCHFYEGSAAVIDNSGSTSTLSTPRNMTISSFNSLPGVSETDQEQGQDTITDPTLLRASAYLEFNCGVIQGVLQCLGVGSGIASVSVQPEEEGRNGDARSVVYTVETRSA</sequence>